<dbReference type="EMBL" id="CP053015">
    <property type="protein sequence ID" value="QJQ31275.1"/>
    <property type="molecule type" value="Genomic_DNA"/>
</dbReference>
<sequence>MTAAFPLNRIALSTGVSLDVVDEGPRDGEVLIFLHGFPESHRTWRHQIAHLSGRYRCIAPDQRGYARSDKPADLSEYKVPKLTADVLALANALGVGEFTLVGHDWGGAIAWATALRHQASLPGGRIRRLIQCNAAHPYVYQHSLVFDAGQRAATQYIREFRERDIEGEVAAKGVEWFFDDRFAKLSARGMTAEDRLAYIDEWSQPGALTGMLNWYRASPLQVPAPDAPAETTPFLDAPFPRLTIPALIVWGLEDEALLPCQLEGLERHIDDVTVERIEGAGHFVPWEAPDAVNAAMDRWLVAHPLDH</sequence>
<dbReference type="SUPFAM" id="SSF53474">
    <property type="entry name" value="alpha/beta-Hydrolases"/>
    <property type="match status" value="1"/>
</dbReference>
<keyword evidence="1 3" id="KW-0378">Hydrolase</keyword>
<evidence type="ECO:0000259" key="2">
    <source>
        <dbReference type="Pfam" id="PF00561"/>
    </source>
</evidence>
<keyword evidence="4" id="KW-1185">Reference proteome</keyword>
<organism evidence="3 4">
    <name type="scientific">Sphingomonas lacunae</name>
    <dbReference type="NCBI Taxonomy" id="2698828"/>
    <lineage>
        <taxon>Bacteria</taxon>
        <taxon>Pseudomonadati</taxon>
        <taxon>Pseudomonadota</taxon>
        <taxon>Alphaproteobacteria</taxon>
        <taxon>Sphingomonadales</taxon>
        <taxon>Sphingomonadaceae</taxon>
        <taxon>Sphingomonas</taxon>
    </lineage>
</organism>
<dbReference type="InterPro" id="IPR000073">
    <property type="entry name" value="AB_hydrolase_1"/>
</dbReference>
<dbReference type="InterPro" id="IPR029058">
    <property type="entry name" value="AB_hydrolase_fold"/>
</dbReference>
<feature type="domain" description="AB hydrolase-1" evidence="2">
    <location>
        <begin position="30"/>
        <end position="289"/>
    </location>
</feature>
<dbReference type="Pfam" id="PF00561">
    <property type="entry name" value="Abhydrolase_1"/>
    <property type="match status" value="1"/>
</dbReference>
<protein>
    <submittedName>
        <fullName evidence="3">Alpha/beta hydrolase</fullName>
    </submittedName>
</protein>
<reference evidence="3 4" key="1">
    <citation type="submission" date="2020-01" db="EMBL/GenBank/DDBJ databases">
        <title>Sphingomonas sp. strain CSW-10.</title>
        <authorList>
            <person name="Chen W.-M."/>
        </authorList>
    </citation>
    <scope>NUCLEOTIDE SEQUENCE [LARGE SCALE GENOMIC DNA]</scope>
    <source>
        <strain evidence="3 4">CSW-10</strain>
    </source>
</reference>
<dbReference type="Gene3D" id="3.40.50.1820">
    <property type="entry name" value="alpha/beta hydrolase"/>
    <property type="match status" value="1"/>
</dbReference>
<proteinExistence type="predicted"/>
<evidence type="ECO:0000256" key="1">
    <source>
        <dbReference type="ARBA" id="ARBA00022801"/>
    </source>
</evidence>
<dbReference type="RefSeq" id="WP_169943492.1">
    <property type="nucleotide sequence ID" value="NZ_CP053015.1"/>
</dbReference>
<accession>A0A6M4AQH1</accession>
<dbReference type="PRINTS" id="PR00111">
    <property type="entry name" value="ABHYDROLASE"/>
</dbReference>
<dbReference type="KEGG" id="slan:GV829_01485"/>
<name>A0A6M4AQH1_9SPHN</name>
<dbReference type="AlphaFoldDB" id="A0A6M4AQH1"/>
<dbReference type="GO" id="GO:0016787">
    <property type="term" value="F:hydrolase activity"/>
    <property type="evidence" value="ECO:0007669"/>
    <property type="project" value="UniProtKB-KW"/>
</dbReference>
<dbReference type="PANTHER" id="PTHR43329">
    <property type="entry name" value="EPOXIDE HYDROLASE"/>
    <property type="match status" value="1"/>
</dbReference>
<evidence type="ECO:0000313" key="4">
    <source>
        <dbReference type="Proteomes" id="UP000503018"/>
    </source>
</evidence>
<dbReference type="Proteomes" id="UP000503018">
    <property type="component" value="Chromosome"/>
</dbReference>
<gene>
    <name evidence="3" type="ORF">GV829_01485</name>
</gene>
<dbReference type="PRINTS" id="PR00412">
    <property type="entry name" value="EPOXHYDRLASE"/>
</dbReference>
<dbReference type="InterPro" id="IPR000639">
    <property type="entry name" value="Epox_hydrolase-like"/>
</dbReference>
<evidence type="ECO:0000313" key="3">
    <source>
        <dbReference type="EMBL" id="QJQ31275.1"/>
    </source>
</evidence>